<dbReference type="Gene3D" id="1.10.8.270">
    <property type="entry name" value="putative rabgap domain of human tbc1 domain family member 14 like domains"/>
    <property type="match status" value="1"/>
</dbReference>
<dbReference type="EMBL" id="KI913968">
    <property type="protein sequence ID" value="ETV99165.1"/>
    <property type="molecule type" value="Genomic_DNA"/>
</dbReference>
<organism evidence="3">
    <name type="scientific">Aphanomyces invadans</name>
    <dbReference type="NCBI Taxonomy" id="157072"/>
    <lineage>
        <taxon>Eukaryota</taxon>
        <taxon>Sar</taxon>
        <taxon>Stramenopiles</taxon>
        <taxon>Oomycota</taxon>
        <taxon>Saprolegniomycetes</taxon>
        <taxon>Saprolegniales</taxon>
        <taxon>Verrucalvaceae</taxon>
        <taxon>Aphanomyces</taxon>
    </lineage>
</organism>
<evidence type="ECO:0000313" key="3">
    <source>
        <dbReference type="EMBL" id="ETV99165.1"/>
    </source>
</evidence>
<name>A0A024TYC2_9STRA</name>
<dbReference type="AlphaFoldDB" id="A0A024TYC2"/>
<dbReference type="OrthoDB" id="78246at2759"/>
<protein>
    <recommendedName>
        <fullName evidence="2">Rab-GAP TBC domain-containing protein</fullName>
    </recommendedName>
</protein>
<dbReference type="SUPFAM" id="SSF47923">
    <property type="entry name" value="Ypt/Rab-GAP domain of gyp1p"/>
    <property type="match status" value="2"/>
</dbReference>
<dbReference type="InterPro" id="IPR050302">
    <property type="entry name" value="Rab_GAP_TBC_domain"/>
</dbReference>
<evidence type="ECO:0000259" key="2">
    <source>
        <dbReference type="PROSITE" id="PS50086"/>
    </source>
</evidence>
<reference evidence="3" key="1">
    <citation type="submission" date="2013-12" db="EMBL/GenBank/DDBJ databases">
        <title>The Genome Sequence of Aphanomyces invadans NJM9701.</title>
        <authorList>
            <consortium name="The Broad Institute Genomics Platform"/>
            <person name="Russ C."/>
            <person name="Tyler B."/>
            <person name="van West P."/>
            <person name="Dieguez-Uribeondo J."/>
            <person name="Young S.K."/>
            <person name="Zeng Q."/>
            <person name="Gargeya S."/>
            <person name="Fitzgerald M."/>
            <person name="Abouelleil A."/>
            <person name="Alvarado L."/>
            <person name="Chapman S.B."/>
            <person name="Gainer-Dewar J."/>
            <person name="Goldberg J."/>
            <person name="Griggs A."/>
            <person name="Gujja S."/>
            <person name="Hansen M."/>
            <person name="Howarth C."/>
            <person name="Imamovic A."/>
            <person name="Ireland A."/>
            <person name="Larimer J."/>
            <person name="McCowan C."/>
            <person name="Murphy C."/>
            <person name="Pearson M."/>
            <person name="Poon T.W."/>
            <person name="Priest M."/>
            <person name="Roberts A."/>
            <person name="Saif S."/>
            <person name="Shea T."/>
            <person name="Sykes S."/>
            <person name="Wortman J."/>
            <person name="Nusbaum C."/>
            <person name="Birren B."/>
        </authorList>
    </citation>
    <scope>NUCLEOTIDE SEQUENCE [LARGE SCALE GENOMIC DNA]</scope>
    <source>
        <strain evidence="3">NJM9701</strain>
    </source>
</reference>
<accession>A0A024TYC2</accession>
<feature type="compositionally biased region" description="Low complexity" evidence="1">
    <location>
        <begin position="292"/>
        <end position="310"/>
    </location>
</feature>
<sequence>MKTSDGRLAVKVNFPRASSQLDSTLREFPVVAKSDKSAAGIMHFFPPYDMRAARQFLANENNSDMNDFKRECQALLKSTQNCFKKKSLRLKRNLHYLSLKHHAHNATGVAAEDALVSIMSRYTALLANLERAITAQERIRTVPLGNAREESLCIGIELDQTNQTVHEELRRLAKTTGHLSCGLLPFFSFLGPLDIVAALSVCRSWHSTLSSYCILSQSFGQPEDRWRYWQPHLLPHTFTPQSLSSPKAASSCDTSHGSPVGITSHLDDELLHQEVHRTTFFPKESMYMPSLLSSPTSSPSPSPTAATTLPRIGSYSSKSPALKSLHTKLHLLLATFAHQYPNVGYGHGMTFLGAALLSTLQYDVDATFHVFCTLMQKHGMHYLWHGSPSSFGAGLPRRLHQLEHCLDMYAPAVTSHLRTHHVTPSMFASSWILSLFLNDRSLPPSTCMHILDTFLVEGWLAMYALYVGLILVHARELLDATDDAAILHALLSLPKHLATRGLGPYRHRAFTTLTPPLATSLSMEVEREPHP</sequence>
<feature type="domain" description="Rab-GAP TBC" evidence="2">
    <location>
        <begin position="219"/>
        <end position="458"/>
    </location>
</feature>
<dbReference type="PROSITE" id="PS50086">
    <property type="entry name" value="TBC_RABGAP"/>
    <property type="match status" value="1"/>
</dbReference>
<proteinExistence type="predicted"/>
<feature type="region of interest" description="Disordered" evidence="1">
    <location>
        <begin position="292"/>
        <end position="311"/>
    </location>
</feature>
<dbReference type="InterPro" id="IPR000195">
    <property type="entry name" value="Rab-GAP-TBC_dom"/>
</dbReference>
<dbReference type="PANTHER" id="PTHR47219:SF9">
    <property type="entry name" value="GTPASE ACTIVATING PROTEIN AND CENTROSOME-ASSOCIATED, ISOFORM B"/>
    <property type="match status" value="1"/>
</dbReference>
<dbReference type="InterPro" id="IPR036047">
    <property type="entry name" value="F-box-like_dom_sf"/>
</dbReference>
<dbReference type="eggNOG" id="KOG4436">
    <property type="taxonomic scope" value="Eukaryota"/>
</dbReference>
<dbReference type="GO" id="GO:0031267">
    <property type="term" value="F:small GTPase binding"/>
    <property type="evidence" value="ECO:0007669"/>
    <property type="project" value="TreeGrafter"/>
</dbReference>
<dbReference type="SMART" id="SM00164">
    <property type="entry name" value="TBC"/>
    <property type="match status" value="1"/>
</dbReference>
<dbReference type="SUPFAM" id="SSF81383">
    <property type="entry name" value="F-box domain"/>
    <property type="match status" value="1"/>
</dbReference>
<dbReference type="RefSeq" id="XP_008872593.1">
    <property type="nucleotide sequence ID" value="XM_008874371.1"/>
</dbReference>
<dbReference type="Gene3D" id="1.10.472.80">
    <property type="entry name" value="Ypt/Rab-GAP domain of gyp1p, domain 3"/>
    <property type="match status" value="1"/>
</dbReference>
<dbReference type="Pfam" id="PF00566">
    <property type="entry name" value="RabGAP-TBC"/>
    <property type="match status" value="1"/>
</dbReference>
<dbReference type="VEuPathDB" id="FungiDB:H310_08567"/>
<dbReference type="GO" id="GO:0005096">
    <property type="term" value="F:GTPase activator activity"/>
    <property type="evidence" value="ECO:0007669"/>
    <property type="project" value="TreeGrafter"/>
</dbReference>
<dbReference type="GeneID" id="20085617"/>
<dbReference type="PANTHER" id="PTHR47219">
    <property type="entry name" value="RAB GTPASE-ACTIVATING PROTEIN 1-LIKE"/>
    <property type="match status" value="1"/>
</dbReference>
<evidence type="ECO:0000256" key="1">
    <source>
        <dbReference type="SAM" id="MobiDB-lite"/>
    </source>
</evidence>
<gene>
    <name evidence="3" type="ORF">H310_08567</name>
</gene>
<dbReference type="InterPro" id="IPR035969">
    <property type="entry name" value="Rab-GAP_TBC_sf"/>
</dbReference>
<dbReference type="STRING" id="157072.A0A024TYC2"/>